<dbReference type="PROSITE" id="PS51257">
    <property type="entry name" value="PROKAR_LIPOPROTEIN"/>
    <property type="match status" value="1"/>
</dbReference>
<dbReference type="RefSeq" id="WP_231008127.1">
    <property type="nucleotide sequence ID" value="NZ_JAJNEC010000007.1"/>
</dbReference>
<sequence length="50" mass="5638">MKNFLFCVLAGMLLLQSCSAVEAVFKAGMWWAFFLVGIALLGIFLLLRRK</sequence>
<keyword evidence="3" id="KW-1185">Reference proteome</keyword>
<gene>
    <name evidence="2" type="ORF">LQ567_22605</name>
</gene>
<feature type="transmembrane region" description="Helical" evidence="1">
    <location>
        <begin position="30"/>
        <end position="47"/>
    </location>
</feature>
<organism evidence="2 3">
    <name type="scientific">Niabella pedocola</name>
    <dbReference type="NCBI Taxonomy" id="1752077"/>
    <lineage>
        <taxon>Bacteria</taxon>
        <taxon>Pseudomonadati</taxon>
        <taxon>Bacteroidota</taxon>
        <taxon>Chitinophagia</taxon>
        <taxon>Chitinophagales</taxon>
        <taxon>Chitinophagaceae</taxon>
        <taxon>Niabella</taxon>
    </lineage>
</organism>
<name>A0ABS8PWZ9_9BACT</name>
<dbReference type="Proteomes" id="UP001199816">
    <property type="component" value="Unassembled WGS sequence"/>
</dbReference>
<reference evidence="2 3" key="1">
    <citation type="submission" date="2021-11" db="EMBL/GenBank/DDBJ databases">
        <title>Genomic of Niabella pedocola.</title>
        <authorList>
            <person name="Wu T."/>
        </authorList>
    </citation>
    <scope>NUCLEOTIDE SEQUENCE [LARGE SCALE GENOMIC DNA]</scope>
    <source>
        <strain evidence="2 3">JCM 31011</strain>
    </source>
</reference>
<comment type="caution">
    <text evidence="2">The sequence shown here is derived from an EMBL/GenBank/DDBJ whole genome shotgun (WGS) entry which is preliminary data.</text>
</comment>
<evidence type="ECO:0000313" key="2">
    <source>
        <dbReference type="EMBL" id="MCD2425592.1"/>
    </source>
</evidence>
<keyword evidence="1" id="KW-0472">Membrane</keyword>
<proteinExistence type="predicted"/>
<accession>A0ABS8PWZ9</accession>
<evidence type="ECO:0000313" key="3">
    <source>
        <dbReference type="Proteomes" id="UP001199816"/>
    </source>
</evidence>
<keyword evidence="1" id="KW-1133">Transmembrane helix</keyword>
<dbReference type="EMBL" id="JAJNEC010000007">
    <property type="protein sequence ID" value="MCD2425592.1"/>
    <property type="molecule type" value="Genomic_DNA"/>
</dbReference>
<protein>
    <recommendedName>
        <fullName evidence="4">Phosphatidate cytidylyltransferase</fullName>
    </recommendedName>
</protein>
<keyword evidence="1" id="KW-0812">Transmembrane</keyword>
<evidence type="ECO:0000256" key="1">
    <source>
        <dbReference type="SAM" id="Phobius"/>
    </source>
</evidence>
<evidence type="ECO:0008006" key="4">
    <source>
        <dbReference type="Google" id="ProtNLM"/>
    </source>
</evidence>